<feature type="domain" description="Metallo-beta-lactamase" evidence="1">
    <location>
        <begin position="33"/>
        <end position="241"/>
    </location>
</feature>
<evidence type="ECO:0000313" key="3">
    <source>
        <dbReference type="Proteomes" id="UP001164693"/>
    </source>
</evidence>
<keyword evidence="3" id="KW-1185">Reference proteome</keyword>
<sequence>MSDRHAWEQPGAHEAAPGVFRIPLPLPGDHLKAVNVYAIVDGEQVVLIDGGWALEDSAELLAASLDKIGFALGGVREFLVTHVHRDHYTQAVAIRRQFGTPVSLGEGERLALQAIHTIDAHPDVANLYQAGAFELSKALAAWQGERDLTNWEDPDTWLTDGLEIPLQTRTLRVIATPGHTRGHVVFHDAGSNLLFAGDHVLPHITPSIGIELSRPESPLRDYLSSLRLVKAMPDATLLPAHGPVSPSAHARADELLDHHEKRLTAMAGSVERGASTAFEVADSITWTRREHRLDDLDLFNQVMAVNETMAHLVVLAERGWLTRTSVDGVEHFARA</sequence>
<dbReference type="EMBL" id="CP097463">
    <property type="protein sequence ID" value="WAX58822.1"/>
    <property type="molecule type" value="Genomic_DNA"/>
</dbReference>
<proteinExistence type="predicted"/>
<evidence type="ECO:0000259" key="1">
    <source>
        <dbReference type="SMART" id="SM00849"/>
    </source>
</evidence>
<dbReference type="InterPro" id="IPR001279">
    <property type="entry name" value="Metallo-B-lactamas"/>
</dbReference>
<dbReference type="SMART" id="SM00849">
    <property type="entry name" value="Lactamase_B"/>
    <property type="match status" value="1"/>
</dbReference>
<dbReference type="Pfam" id="PF00753">
    <property type="entry name" value="Lactamase_B"/>
    <property type="match status" value="1"/>
</dbReference>
<dbReference type="Gene3D" id="1.10.10.10">
    <property type="entry name" value="Winged helix-like DNA-binding domain superfamily/Winged helix DNA-binding domain"/>
    <property type="match status" value="1"/>
</dbReference>
<dbReference type="Proteomes" id="UP001164693">
    <property type="component" value="Chromosome"/>
</dbReference>
<dbReference type="Gene3D" id="3.60.15.10">
    <property type="entry name" value="Ribonuclease Z/Hydroxyacylglutathione hydrolase-like"/>
    <property type="match status" value="1"/>
</dbReference>
<dbReference type="SUPFAM" id="SSF56281">
    <property type="entry name" value="Metallo-hydrolase/oxidoreductase"/>
    <property type="match status" value="1"/>
</dbReference>
<dbReference type="RefSeq" id="WP_269445365.1">
    <property type="nucleotide sequence ID" value="NZ_CP097463.1"/>
</dbReference>
<name>A0ABY7K5C7_9ACTN</name>
<dbReference type="PANTHER" id="PTHR23131">
    <property type="entry name" value="ENDORIBONUCLEASE LACTB2"/>
    <property type="match status" value="1"/>
</dbReference>
<protein>
    <submittedName>
        <fullName evidence="2">MBL fold metallo-hydrolase</fullName>
    </submittedName>
</protein>
<evidence type="ECO:0000313" key="2">
    <source>
        <dbReference type="EMBL" id="WAX58822.1"/>
    </source>
</evidence>
<organism evidence="2 3">
    <name type="scientific">Jatrophihabitans cynanchi</name>
    <dbReference type="NCBI Taxonomy" id="2944128"/>
    <lineage>
        <taxon>Bacteria</taxon>
        <taxon>Bacillati</taxon>
        <taxon>Actinomycetota</taxon>
        <taxon>Actinomycetes</taxon>
        <taxon>Jatrophihabitantales</taxon>
        <taxon>Jatrophihabitantaceae</taxon>
        <taxon>Jatrophihabitans</taxon>
    </lineage>
</organism>
<dbReference type="InterPro" id="IPR050662">
    <property type="entry name" value="Sec-metab_biosynth-thioest"/>
</dbReference>
<dbReference type="InterPro" id="IPR036866">
    <property type="entry name" value="RibonucZ/Hydroxyglut_hydro"/>
</dbReference>
<accession>A0ABY7K5C7</accession>
<reference evidence="2" key="1">
    <citation type="submission" date="2022-05" db="EMBL/GenBank/DDBJ databases">
        <title>Jatrophihabitans sp. SB3-54 whole genome sequence.</title>
        <authorList>
            <person name="Suh M.K."/>
            <person name="Eom M.K."/>
            <person name="Kim J.S."/>
            <person name="Kim H.S."/>
            <person name="Do H.E."/>
            <person name="Shin Y.K."/>
            <person name="Lee J.-S."/>
        </authorList>
    </citation>
    <scope>NUCLEOTIDE SEQUENCE</scope>
    <source>
        <strain evidence="2">SB3-54</strain>
    </source>
</reference>
<dbReference type="PANTHER" id="PTHR23131:SF4">
    <property type="entry name" value="METALLO-BETA-LACTAMASE SUPERFAMILY POTEIN"/>
    <property type="match status" value="1"/>
</dbReference>
<gene>
    <name evidence="2" type="ORF">M6B22_08660</name>
</gene>
<dbReference type="InterPro" id="IPR036388">
    <property type="entry name" value="WH-like_DNA-bd_sf"/>
</dbReference>